<evidence type="ECO:0000313" key="2">
    <source>
        <dbReference type="Proteomes" id="UP000004459"/>
    </source>
</evidence>
<proteinExistence type="predicted"/>
<evidence type="ECO:0000313" key="1">
    <source>
        <dbReference type="EMBL" id="EHM43284.1"/>
    </source>
</evidence>
<accession>G9YTX6</accession>
<name>G9YTX6_FLAPL</name>
<dbReference type="AlphaFoldDB" id="G9YTX6"/>
<reference evidence="1 2" key="1">
    <citation type="submission" date="2011-08" db="EMBL/GenBank/DDBJ databases">
        <authorList>
            <person name="Weinstock G."/>
            <person name="Sodergren E."/>
            <person name="Clifton S."/>
            <person name="Fulton L."/>
            <person name="Fulton B."/>
            <person name="Courtney L."/>
            <person name="Fronick C."/>
            <person name="Harrison M."/>
            <person name="Strong C."/>
            <person name="Farmer C."/>
            <person name="Delahaunty K."/>
            <person name="Markovic C."/>
            <person name="Hall O."/>
            <person name="Minx P."/>
            <person name="Tomlinson C."/>
            <person name="Mitreva M."/>
            <person name="Hou S."/>
            <person name="Chen J."/>
            <person name="Wollam A."/>
            <person name="Pepin K.H."/>
            <person name="Johnson M."/>
            <person name="Bhonagiri V."/>
            <person name="Zhang X."/>
            <person name="Suruliraj S."/>
            <person name="Warren W."/>
            <person name="Chinwalla A."/>
            <person name="Mardis E.R."/>
            <person name="Wilson R.K."/>
        </authorList>
    </citation>
    <scope>NUCLEOTIDE SEQUENCE [LARGE SCALE GENOMIC DNA]</scope>
    <source>
        <strain evidence="1 2">ATCC 29863</strain>
    </source>
</reference>
<dbReference type="EMBL" id="AGCK01000241">
    <property type="protein sequence ID" value="EHM43284.1"/>
    <property type="molecule type" value="Genomic_DNA"/>
</dbReference>
<gene>
    <name evidence="1" type="ORF">HMPREF0372_02988</name>
</gene>
<comment type="caution">
    <text evidence="1">The sequence shown here is derived from an EMBL/GenBank/DDBJ whole genome shotgun (WGS) entry which is preliminary data.</text>
</comment>
<sequence length="43" mass="4828">MRPLLHPPKMGISKGRGQNIVRGLKWSIFSSQPAKRGTTNPRQ</sequence>
<organism evidence="1 2">
    <name type="scientific">Flavonifractor plautii ATCC 29863</name>
    <dbReference type="NCBI Taxonomy" id="411475"/>
    <lineage>
        <taxon>Bacteria</taxon>
        <taxon>Bacillati</taxon>
        <taxon>Bacillota</taxon>
        <taxon>Clostridia</taxon>
        <taxon>Eubacteriales</taxon>
        <taxon>Oscillospiraceae</taxon>
        <taxon>Flavonifractor</taxon>
    </lineage>
</organism>
<dbReference type="Proteomes" id="UP000004459">
    <property type="component" value="Unassembled WGS sequence"/>
</dbReference>
<dbReference type="HOGENOM" id="CLU_3233929_0_0_9"/>
<protein>
    <submittedName>
        <fullName evidence="1">Uncharacterized protein</fullName>
    </submittedName>
</protein>